<evidence type="ECO:0000256" key="2">
    <source>
        <dbReference type="ARBA" id="ARBA00022692"/>
    </source>
</evidence>
<evidence type="ECO:0000313" key="7">
    <source>
        <dbReference type="EMBL" id="RLV87489.1"/>
    </source>
</evidence>
<dbReference type="OrthoDB" id="1924787at2759"/>
<dbReference type="PANTHER" id="PTHR10687">
    <property type="entry name" value="SECRETORY CARRIER-ASSOCIATED MEMBRANE PROTEIN SCAMP"/>
    <property type="match status" value="1"/>
</dbReference>
<feature type="transmembrane region" description="Helical" evidence="5">
    <location>
        <begin position="247"/>
        <end position="270"/>
    </location>
</feature>
<accession>A0A3L8RUL6</accession>
<feature type="compositionally biased region" description="Pro residues" evidence="6">
    <location>
        <begin position="39"/>
        <end position="56"/>
    </location>
</feature>
<feature type="transmembrane region" description="Helical" evidence="5">
    <location>
        <begin position="184"/>
        <end position="205"/>
    </location>
</feature>
<comment type="similarity">
    <text evidence="5">Belongs to the SCAMP family.</text>
</comment>
<dbReference type="GO" id="GO:0032588">
    <property type="term" value="C:trans-Golgi network membrane"/>
    <property type="evidence" value="ECO:0007669"/>
    <property type="project" value="TreeGrafter"/>
</dbReference>
<dbReference type="GO" id="GO:0055038">
    <property type="term" value="C:recycling endosome membrane"/>
    <property type="evidence" value="ECO:0007669"/>
    <property type="project" value="TreeGrafter"/>
</dbReference>
<organism evidence="7 8">
    <name type="scientific">Chloebia gouldiae</name>
    <name type="common">Gouldian finch</name>
    <name type="synonym">Erythrura gouldiae</name>
    <dbReference type="NCBI Taxonomy" id="44316"/>
    <lineage>
        <taxon>Eukaryota</taxon>
        <taxon>Metazoa</taxon>
        <taxon>Chordata</taxon>
        <taxon>Craniata</taxon>
        <taxon>Vertebrata</taxon>
        <taxon>Euteleostomi</taxon>
        <taxon>Archelosauria</taxon>
        <taxon>Archosauria</taxon>
        <taxon>Dinosauria</taxon>
        <taxon>Saurischia</taxon>
        <taxon>Theropoda</taxon>
        <taxon>Coelurosauria</taxon>
        <taxon>Aves</taxon>
        <taxon>Neognathae</taxon>
        <taxon>Neoaves</taxon>
        <taxon>Telluraves</taxon>
        <taxon>Australaves</taxon>
        <taxon>Passeriformes</taxon>
        <taxon>Passeroidea</taxon>
        <taxon>Passeridae</taxon>
        <taxon>Chloebia</taxon>
    </lineage>
</organism>
<evidence type="ECO:0000313" key="8">
    <source>
        <dbReference type="Proteomes" id="UP000276834"/>
    </source>
</evidence>
<dbReference type="AlphaFoldDB" id="A0A3L8RUL6"/>
<keyword evidence="4 5" id="KW-0472">Membrane</keyword>
<proteinExistence type="inferred from homology"/>
<feature type="transmembrane region" description="Helical" evidence="5">
    <location>
        <begin position="217"/>
        <end position="235"/>
    </location>
</feature>
<keyword evidence="8" id="KW-1185">Reference proteome</keyword>
<gene>
    <name evidence="7" type="ORF">DV515_00015621</name>
</gene>
<dbReference type="PANTHER" id="PTHR10687:SF6">
    <property type="entry name" value="SECRETORY CARRIER-ASSOCIATED MEMBRANE PROTEIN 3"/>
    <property type="match status" value="1"/>
</dbReference>
<feature type="transmembrane region" description="Helical" evidence="5">
    <location>
        <begin position="290"/>
        <end position="313"/>
    </location>
</feature>
<dbReference type="Proteomes" id="UP000276834">
    <property type="component" value="Unassembled WGS sequence"/>
</dbReference>
<dbReference type="InterPro" id="IPR007273">
    <property type="entry name" value="SCAMP"/>
</dbReference>
<comment type="caution">
    <text evidence="7">The sequence shown here is derived from an EMBL/GenBank/DDBJ whole genome shotgun (WGS) entry which is preliminary data.</text>
</comment>
<evidence type="ECO:0000256" key="4">
    <source>
        <dbReference type="ARBA" id="ARBA00023136"/>
    </source>
</evidence>
<sequence length="363" mass="39304">MAQRGGPAVLPDSPFQDPAALQPRPAAVLDGYNPFESDAPPPPFQTPSVPPPPPVPAAAQPPRKASPTEPRNYGSYGSQVRAEAPPGRGDSGAGGSPAFVSPPPQASAAAATAELLKRQEELNRKAEELDRRERELQNAALGGSQTRLNNWPPLPSFCPVKPCFYQDIPVEIPADFQKTVTTMYYLWMASTIALFLNFLSSLAWFCVDPTSGSGFGLSILWALLYTPCSFVCWYRPMYKAFRSDSSFNFFVFFFVFFAQNVMYVLQAIGIPNWGFSGWILSLIALRTNTAVAVMMILVSLSFTAVAVLGIVMLKKIHSLYRRTGASFQKAQEEFAAGVFSNQAVRTAAANAAAGAATNAFRAP</sequence>
<name>A0A3L8RUL6_CHLGU</name>
<dbReference type="EMBL" id="QUSF01000198">
    <property type="protein sequence ID" value="RLV87489.1"/>
    <property type="molecule type" value="Genomic_DNA"/>
</dbReference>
<reference evidence="7 8" key="1">
    <citation type="journal article" date="2018" name="Proc. R. Soc. B">
        <title>A non-coding region near Follistatin controls head colour polymorphism in the Gouldian finch.</title>
        <authorList>
            <person name="Toomey M.B."/>
            <person name="Marques C.I."/>
            <person name="Andrade P."/>
            <person name="Araujo P.M."/>
            <person name="Sabatino S."/>
            <person name="Gazda M.A."/>
            <person name="Afonso S."/>
            <person name="Lopes R.J."/>
            <person name="Corbo J.C."/>
            <person name="Carneiro M."/>
        </authorList>
    </citation>
    <scope>NUCLEOTIDE SEQUENCE [LARGE SCALE GENOMIC DNA]</scope>
    <source>
        <strain evidence="7">Red01</strain>
        <tissue evidence="7">Muscle</tissue>
    </source>
</reference>
<feature type="region of interest" description="Disordered" evidence="6">
    <location>
        <begin position="1"/>
        <end position="110"/>
    </location>
</feature>
<keyword evidence="3 5" id="KW-1133">Transmembrane helix</keyword>
<dbReference type="Pfam" id="PF04144">
    <property type="entry name" value="SCAMP"/>
    <property type="match status" value="1"/>
</dbReference>
<keyword evidence="5" id="KW-0813">Transport</keyword>
<dbReference type="GO" id="GO:0015031">
    <property type="term" value="P:protein transport"/>
    <property type="evidence" value="ECO:0007669"/>
    <property type="project" value="InterPro"/>
</dbReference>
<evidence type="ECO:0000256" key="1">
    <source>
        <dbReference type="ARBA" id="ARBA00004141"/>
    </source>
</evidence>
<protein>
    <recommendedName>
        <fullName evidence="5">Secretory carrier-associated membrane protein</fullName>
        <shortName evidence="5">Secretory carrier membrane protein</shortName>
    </recommendedName>
</protein>
<evidence type="ECO:0000256" key="5">
    <source>
        <dbReference type="RuleBase" id="RU363122"/>
    </source>
</evidence>
<evidence type="ECO:0000256" key="3">
    <source>
        <dbReference type="ARBA" id="ARBA00022989"/>
    </source>
</evidence>
<keyword evidence="2 5" id="KW-0812">Transmembrane</keyword>
<evidence type="ECO:0000256" key="6">
    <source>
        <dbReference type="SAM" id="MobiDB-lite"/>
    </source>
</evidence>
<comment type="subcellular location">
    <subcellularLocation>
        <location evidence="1 5">Membrane</location>
        <topology evidence="1 5">Multi-pass membrane protein</topology>
    </subcellularLocation>
</comment>